<dbReference type="EMBL" id="RCHU02000017">
    <property type="protein sequence ID" value="KAL3568608.1"/>
    <property type="molecule type" value="Genomic_DNA"/>
</dbReference>
<reference evidence="1 2" key="1">
    <citation type="journal article" date="2024" name="Plant Biotechnol. J.">
        <title>Genome and CRISPR/Cas9 system of a widespread forest tree (Populus alba) in the world.</title>
        <authorList>
            <person name="Liu Y.J."/>
            <person name="Jiang P.F."/>
            <person name="Han X.M."/>
            <person name="Li X.Y."/>
            <person name="Wang H.M."/>
            <person name="Wang Y.J."/>
            <person name="Wang X.X."/>
            <person name="Zeng Q.Y."/>
        </authorList>
    </citation>
    <scope>NUCLEOTIDE SEQUENCE [LARGE SCALE GENOMIC DNA]</scope>
    <source>
        <strain evidence="2">cv. PAL-ZL1</strain>
    </source>
</reference>
<dbReference type="Proteomes" id="UP000309997">
    <property type="component" value="Unassembled WGS sequence"/>
</dbReference>
<gene>
    <name evidence="1" type="ORF">D5086_031259</name>
</gene>
<organism evidence="1 2">
    <name type="scientific">Populus alba</name>
    <name type="common">White poplar</name>
    <dbReference type="NCBI Taxonomy" id="43335"/>
    <lineage>
        <taxon>Eukaryota</taxon>
        <taxon>Viridiplantae</taxon>
        <taxon>Streptophyta</taxon>
        <taxon>Embryophyta</taxon>
        <taxon>Tracheophyta</taxon>
        <taxon>Spermatophyta</taxon>
        <taxon>Magnoliopsida</taxon>
        <taxon>eudicotyledons</taxon>
        <taxon>Gunneridae</taxon>
        <taxon>Pentapetalae</taxon>
        <taxon>rosids</taxon>
        <taxon>fabids</taxon>
        <taxon>Malpighiales</taxon>
        <taxon>Salicaceae</taxon>
        <taxon>Saliceae</taxon>
        <taxon>Populus</taxon>
    </lineage>
</organism>
<keyword evidence="2" id="KW-1185">Reference proteome</keyword>
<accession>A0ACC4AS90</accession>
<sequence>MAIQDQCGGTRSNLVLPAGNGILPSATLQKATDHQLKEQFSCGSDYSPKARKPYTITKQRERWTEEEHKKFLEALKLYGRAWRRIEEHLGTKTAVQIRSHAQKFFSKVARESGGSNTSSEEPIEIPPPRPKRKPMHPYPRKSAHPLERDLLILENPLRSSSPNFSISEHENQSPTSVLSAVGSDALGSTDSDMPNHSLSPVSSAGGVHHVDSSPEDNGSPSPPTASSAPDEQFPKVQKLDSFPKETVSSEEPITLKLFGRTLLVTECHKPSYSNMGTSKLSLPDATEEKLVQPLTLNITAAKLQSRNEESTWSKLPHGSHGALYQIQFKKENSSPTENDSAALMPWWGSYEGMPFPFIPFHKHEPAVENLDSNGDEVQDKEIHKEVSWTGSNSGSVNEGENVDKIMDAETESHQFSYEEKEPSPFLELKPKKKSASSGSKAFNENCTKGFVPYKKRTAERDSHSSTLTGEEREEQRIRLCLISHNTEIEMNFERSNEKAVIPELLFHSSTTIRIFLSLC</sequence>
<name>A0ACC4AS90_POPAL</name>
<evidence type="ECO:0000313" key="1">
    <source>
        <dbReference type="EMBL" id="KAL3568608.1"/>
    </source>
</evidence>
<evidence type="ECO:0000313" key="2">
    <source>
        <dbReference type="Proteomes" id="UP000309997"/>
    </source>
</evidence>
<protein>
    <submittedName>
        <fullName evidence="1">Uncharacterized protein</fullName>
    </submittedName>
</protein>
<proteinExistence type="predicted"/>
<comment type="caution">
    <text evidence="1">The sequence shown here is derived from an EMBL/GenBank/DDBJ whole genome shotgun (WGS) entry which is preliminary data.</text>
</comment>